<evidence type="ECO:0000313" key="2">
    <source>
        <dbReference type="EMBL" id="KAF0893222.1"/>
    </source>
</evidence>
<dbReference type="AlphaFoldDB" id="A0A6G1BZ93"/>
<gene>
    <name evidence="2" type="ORF">E2562_023477</name>
</gene>
<proteinExistence type="predicted"/>
<evidence type="ECO:0000256" key="1">
    <source>
        <dbReference type="SAM" id="MobiDB-lite"/>
    </source>
</evidence>
<reference evidence="2 3" key="1">
    <citation type="submission" date="2019-11" db="EMBL/GenBank/DDBJ databases">
        <title>Whole genome sequence of Oryza granulata.</title>
        <authorList>
            <person name="Li W."/>
        </authorList>
    </citation>
    <scope>NUCLEOTIDE SEQUENCE [LARGE SCALE GENOMIC DNA]</scope>
    <source>
        <strain evidence="3">cv. Menghai</strain>
        <tissue evidence="2">Leaf</tissue>
    </source>
</reference>
<dbReference type="EMBL" id="SPHZ02000011">
    <property type="protein sequence ID" value="KAF0893222.1"/>
    <property type="molecule type" value="Genomic_DNA"/>
</dbReference>
<comment type="caution">
    <text evidence="2">The sequence shown here is derived from an EMBL/GenBank/DDBJ whole genome shotgun (WGS) entry which is preliminary data.</text>
</comment>
<protein>
    <submittedName>
        <fullName evidence="2">Uncharacterized protein</fullName>
    </submittedName>
</protein>
<dbReference type="Proteomes" id="UP000479710">
    <property type="component" value="Unassembled WGS sequence"/>
</dbReference>
<organism evidence="2 3">
    <name type="scientific">Oryza meyeriana var. granulata</name>
    <dbReference type="NCBI Taxonomy" id="110450"/>
    <lineage>
        <taxon>Eukaryota</taxon>
        <taxon>Viridiplantae</taxon>
        <taxon>Streptophyta</taxon>
        <taxon>Embryophyta</taxon>
        <taxon>Tracheophyta</taxon>
        <taxon>Spermatophyta</taxon>
        <taxon>Magnoliopsida</taxon>
        <taxon>Liliopsida</taxon>
        <taxon>Poales</taxon>
        <taxon>Poaceae</taxon>
        <taxon>BOP clade</taxon>
        <taxon>Oryzoideae</taxon>
        <taxon>Oryzeae</taxon>
        <taxon>Oryzinae</taxon>
        <taxon>Oryza</taxon>
        <taxon>Oryza meyeriana</taxon>
    </lineage>
</organism>
<accession>A0A6G1BZ93</accession>
<feature type="compositionally biased region" description="Low complexity" evidence="1">
    <location>
        <begin position="1"/>
        <end position="21"/>
    </location>
</feature>
<evidence type="ECO:0000313" key="3">
    <source>
        <dbReference type="Proteomes" id="UP000479710"/>
    </source>
</evidence>
<sequence>MPPSPAAAGAASPSNSSSASAFDPTPSWWESVSQAWSRILALSSILSPPTDSDVAALADFDRPACALLRSSAAYATLSAALRSGDGADDPACH</sequence>
<keyword evidence="3" id="KW-1185">Reference proteome</keyword>
<name>A0A6G1BZ93_9ORYZ</name>
<feature type="region of interest" description="Disordered" evidence="1">
    <location>
        <begin position="1"/>
        <end position="26"/>
    </location>
</feature>